<comment type="caution">
    <text evidence="5">The sequence shown here is derived from an EMBL/GenBank/DDBJ whole genome shotgun (WGS) entry which is preliminary data.</text>
</comment>
<evidence type="ECO:0000313" key="6">
    <source>
        <dbReference type="Proteomes" id="UP001467690"/>
    </source>
</evidence>
<dbReference type="InterPro" id="IPR057165">
    <property type="entry name" value="DUF7843"/>
</dbReference>
<sequence length="627" mass="71854">MTKNIICTFIACIMFVFPASATSLQENLSLAIQTNLDEHPYWLKLLHYKKHIGSTSGYKSEVISEDFFLSNTKSDPLAELKATIKSIYTPITNPNQHTRCKFIARTQWLQSKLNMELPSIECEEFKQWIDLENINQVQLVFASGYLKNPASFYGHLLLKFSSSSNKNNLLDLSINYGAMLTDTNPILYIVNGIFGGYTAGFSDSRFYRQNHNYGQTDLRDLWSYNLDLSQDQIKQIAFHLWELLDVQFTYYFLDKNCAYHFANLLALVIEAPLTDQYSPWVMPLTIFQKLMENKSKDNPLVKSVTHIASRQSQFYEKYFHLNEKQQQLLKLLLESNDWVSHSKFKSLPDNEKIALINVLFDYIEYQLAELGDSSSDRVQQLSLEKKKLIRTRFSLPASPAKKQRTHLLKTQPPHHSQYPKLIRVSGISSKESSGALLQLRPVYYDILGSESGRMPNSALSMADLTLSNFNGNFAIRRFNIVAIESYNVAKTELRGDNKYAWMINFGLDTPDNMCFNCTRVQLSGGLGKSYKLSHQHIINFMALGSIHTEHNNEGNATIGGQVSLLSKINPSWNSLITFNKTRTLTNVPTSSIKWENSFFNLKHFDVRLSLERNNSNLLVTAGYSFYF</sequence>
<evidence type="ECO:0000313" key="5">
    <source>
        <dbReference type="EMBL" id="MER2491559.1"/>
    </source>
</evidence>
<dbReference type="InterPro" id="IPR025178">
    <property type="entry name" value="Lnb_N"/>
</dbReference>
<dbReference type="InterPro" id="IPR057162">
    <property type="entry name" value="DUF7840"/>
</dbReference>
<name>A0ABV1RF55_9ALTE</name>
<proteinExistence type="predicted"/>
<keyword evidence="6" id="KW-1185">Reference proteome</keyword>
<dbReference type="Proteomes" id="UP001467690">
    <property type="component" value="Unassembled WGS sequence"/>
</dbReference>
<dbReference type="EMBL" id="JBELOE010000136">
    <property type="protein sequence ID" value="MER2491559.1"/>
    <property type="molecule type" value="Genomic_DNA"/>
</dbReference>
<organism evidence="5 6">
    <name type="scientific">Catenovulum sediminis</name>
    <dbReference type="NCBI Taxonomy" id="1740262"/>
    <lineage>
        <taxon>Bacteria</taxon>
        <taxon>Pseudomonadati</taxon>
        <taxon>Pseudomonadota</taxon>
        <taxon>Gammaproteobacteria</taxon>
        <taxon>Alteromonadales</taxon>
        <taxon>Alteromonadaceae</taxon>
        <taxon>Catenovulum</taxon>
    </lineage>
</organism>
<protein>
    <submittedName>
        <fullName evidence="5">DUF4105 domain-containing protein</fullName>
    </submittedName>
</protein>
<feature type="signal peptide" evidence="1">
    <location>
        <begin position="1"/>
        <end position="21"/>
    </location>
</feature>
<evidence type="ECO:0000259" key="2">
    <source>
        <dbReference type="Pfam" id="PF13387"/>
    </source>
</evidence>
<dbReference type="Pfam" id="PF25225">
    <property type="entry name" value="DUF7843"/>
    <property type="match status" value="1"/>
</dbReference>
<dbReference type="RefSeq" id="WP_143870406.1">
    <property type="nucleotide sequence ID" value="NZ_CP041660.1"/>
</dbReference>
<accession>A0ABV1RF55</accession>
<gene>
    <name evidence="5" type="ORF">ABS311_06660</name>
</gene>
<feature type="domain" description="DUF7840" evidence="3">
    <location>
        <begin position="413"/>
        <end position="615"/>
    </location>
</feature>
<feature type="chain" id="PRO_5045374753" evidence="1">
    <location>
        <begin position="22"/>
        <end position="627"/>
    </location>
</feature>
<keyword evidence="1" id="KW-0732">Signal</keyword>
<evidence type="ECO:0000256" key="1">
    <source>
        <dbReference type="SAM" id="SignalP"/>
    </source>
</evidence>
<reference evidence="5 6" key="1">
    <citation type="submission" date="2024-06" db="EMBL/GenBank/DDBJ databases">
        <authorList>
            <person name="Chen R.Y."/>
        </authorList>
    </citation>
    <scope>NUCLEOTIDE SEQUENCE [LARGE SCALE GENOMIC DNA]</scope>
    <source>
        <strain evidence="5 6">D2</strain>
    </source>
</reference>
<evidence type="ECO:0000259" key="4">
    <source>
        <dbReference type="Pfam" id="PF25225"/>
    </source>
</evidence>
<dbReference type="Pfam" id="PF13387">
    <property type="entry name" value="Lnb_N"/>
    <property type="match status" value="1"/>
</dbReference>
<feature type="domain" description="DUF7843" evidence="4">
    <location>
        <begin position="35"/>
        <end position="111"/>
    </location>
</feature>
<dbReference type="Pfam" id="PF25222">
    <property type="entry name" value="DUF7840"/>
    <property type="match status" value="1"/>
</dbReference>
<feature type="domain" description="Lnb N-terminal periplasmic" evidence="2">
    <location>
        <begin position="124"/>
        <end position="286"/>
    </location>
</feature>
<evidence type="ECO:0000259" key="3">
    <source>
        <dbReference type="Pfam" id="PF25222"/>
    </source>
</evidence>